<accession>A0ABP0GQE8</accession>
<gene>
    <name evidence="6" type="ORF">CVLEPA_LOCUS27260</name>
</gene>
<name>A0ABP0GQE8_CLALP</name>
<evidence type="ECO:0000256" key="3">
    <source>
        <dbReference type="ARBA" id="ARBA00022525"/>
    </source>
</evidence>
<dbReference type="PANTHER" id="PTHR10500:SF0">
    <property type="entry name" value="SCO-SPONDIN-LIKE"/>
    <property type="match status" value="1"/>
</dbReference>
<keyword evidence="4" id="KW-1015">Disulfide bond</keyword>
<evidence type="ECO:0000256" key="4">
    <source>
        <dbReference type="ARBA" id="ARBA00023157"/>
    </source>
</evidence>
<evidence type="ECO:0000256" key="2">
    <source>
        <dbReference type="ARBA" id="ARBA00010352"/>
    </source>
</evidence>
<comment type="similarity">
    <text evidence="2">Belongs to the beta-microseminoprotein family.</text>
</comment>
<dbReference type="EMBL" id="CAWYQH010000141">
    <property type="protein sequence ID" value="CAK8693983.1"/>
    <property type="molecule type" value="Genomic_DNA"/>
</dbReference>
<evidence type="ECO:0000313" key="6">
    <source>
        <dbReference type="EMBL" id="CAK8693983.1"/>
    </source>
</evidence>
<evidence type="ECO:0000256" key="1">
    <source>
        <dbReference type="ARBA" id="ARBA00004613"/>
    </source>
</evidence>
<comment type="caution">
    <text evidence="6">The sequence shown here is derived from an EMBL/GenBank/DDBJ whole genome shotgun (WGS) entry which is preliminary data.</text>
</comment>
<dbReference type="PANTHER" id="PTHR10500">
    <property type="entry name" value="BETA-MICROSEMINOPROTEIN"/>
    <property type="match status" value="1"/>
</dbReference>
<keyword evidence="3" id="KW-0964">Secreted</keyword>
<dbReference type="Gene3D" id="2.60.40.1900">
    <property type="entry name" value="Beta-microseminoprotein (PSP94) domain"/>
    <property type="match status" value="1"/>
</dbReference>
<keyword evidence="5" id="KW-0732">Signal</keyword>
<sequence length="140" mass="16372">MEVEFMKMILIIISLWVATSKGQSGDDELLNVDLLDSKYKECFIDGNVQCNFNEKEFLVTQTWVTKECRKCQCYKDLGILCCDLLKFPIDWPEHCYPVVDKKECKVELTCPTKRRHHIRSARRRNLMTSGRGERFGKSAE</sequence>
<dbReference type="InterPro" id="IPR008735">
    <property type="entry name" value="PSP94"/>
</dbReference>
<keyword evidence="7" id="KW-1185">Reference proteome</keyword>
<reference evidence="6 7" key="1">
    <citation type="submission" date="2024-02" db="EMBL/GenBank/DDBJ databases">
        <authorList>
            <person name="Daric V."/>
            <person name="Darras S."/>
        </authorList>
    </citation>
    <scope>NUCLEOTIDE SEQUENCE [LARGE SCALE GENOMIC DNA]</scope>
</reference>
<feature type="chain" id="PRO_5046255618" description="Beta-microseminoprotein" evidence="5">
    <location>
        <begin position="23"/>
        <end position="140"/>
    </location>
</feature>
<organism evidence="6 7">
    <name type="scientific">Clavelina lepadiformis</name>
    <name type="common">Light-bulb sea squirt</name>
    <name type="synonym">Ascidia lepadiformis</name>
    <dbReference type="NCBI Taxonomy" id="159417"/>
    <lineage>
        <taxon>Eukaryota</taxon>
        <taxon>Metazoa</taxon>
        <taxon>Chordata</taxon>
        <taxon>Tunicata</taxon>
        <taxon>Ascidiacea</taxon>
        <taxon>Aplousobranchia</taxon>
        <taxon>Clavelinidae</taxon>
        <taxon>Clavelina</taxon>
    </lineage>
</organism>
<comment type="subcellular location">
    <subcellularLocation>
        <location evidence="1">Secreted</location>
    </subcellularLocation>
</comment>
<evidence type="ECO:0000313" key="7">
    <source>
        <dbReference type="Proteomes" id="UP001642483"/>
    </source>
</evidence>
<evidence type="ECO:0000256" key="5">
    <source>
        <dbReference type="SAM" id="SignalP"/>
    </source>
</evidence>
<evidence type="ECO:0008006" key="8">
    <source>
        <dbReference type="Google" id="ProtNLM"/>
    </source>
</evidence>
<proteinExistence type="inferred from homology"/>
<protein>
    <recommendedName>
        <fullName evidence="8">Beta-microseminoprotein</fullName>
    </recommendedName>
</protein>
<feature type="signal peptide" evidence="5">
    <location>
        <begin position="1"/>
        <end position="22"/>
    </location>
</feature>
<dbReference type="Proteomes" id="UP001642483">
    <property type="component" value="Unassembled WGS sequence"/>
</dbReference>